<gene>
    <name evidence="4" type="ORF">SAMN02745126_04026</name>
</gene>
<dbReference type="SUPFAM" id="SSF56349">
    <property type="entry name" value="DNA breaking-rejoining enzymes"/>
    <property type="match status" value="1"/>
</dbReference>
<dbReference type="AlphaFoldDB" id="A0A1T4RQV3"/>
<evidence type="ECO:0000256" key="1">
    <source>
        <dbReference type="ARBA" id="ARBA00022908"/>
    </source>
</evidence>
<evidence type="ECO:0000313" key="5">
    <source>
        <dbReference type="Proteomes" id="UP000190092"/>
    </source>
</evidence>
<dbReference type="Pfam" id="PF00589">
    <property type="entry name" value="Phage_integrase"/>
    <property type="match status" value="1"/>
</dbReference>
<dbReference type="InterPro" id="IPR050090">
    <property type="entry name" value="Tyrosine_recombinase_XerCD"/>
</dbReference>
<dbReference type="GO" id="GO:0003677">
    <property type="term" value="F:DNA binding"/>
    <property type="evidence" value="ECO:0007669"/>
    <property type="project" value="InterPro"/>
</dbReference>
<dbReference type="PROSITE" id="PS51898">
    <property type="entry name" value="TYR_RECOMBINASE"/>
    <property type="match status" value="1"/>
</dbReference>
<accession>A0A1T4RQV3</accession>
<dbReference type="Proteomes" id="UP000190092">
    <property type="component" value="Unassembled WGS sequence"/>
</dbReference>
<dbReference type="OrthoDB" id="9814722at2"/>
<dbReference type="RefSeq" id="WP_085935696.1">
    <property type="nucleotide sequence ID" value="NZ_FUWJ01000005.1"/>
</dbReference>
<protein>
    <submittedName>
        <fullName evidence="4">Phage integrase family protein</fullName>
    </submittedName>
</protein>
<organism evidence="4 5">
    <name type="scientific">Enhydrobacter aerosaccus</name>
    <dbReference type="NCBI Taxonomy" id="225324"/>
    <lineage>
        <taxon>Bacteria</taxon>
        <taxon>Pseudomonadati</taxon>
        <taxon>Pseudomonadota</taxon>
        <taxon>Alphaproteobacteria</taxon>
        <taxon>Hyphomicrobiales</taxon>
        <taxon>Enhydrobacter</taxon>
    </lineage>
</organism>
<dbReference type="PANTHER" id="PTHR30349:SF64">
    <property type="entry name" value="PROPHAGE INTEGRASE INTD-RELATED"/>
    <property type="match status" value="1"/>
</dbReference>
<dbReference type="GO" id="GO:0015074">
    <property type="term" value="P:DNA integration"/>
    <property type="evidence" value="ECO:0007669"/>
    <property type="project" value="UniProtKB-KW"/>
</dbReference>
<evidence type="ECO:0000313" key="4">
    <source>
        <dbReference type="EMBL" id="SKA18138.1"/>
    </source>
</evidence>
<sequence>MAKPRHSGFQADVTLDGKRLRPSGFRTEAAAKAWEYQAKANHLVGKPLPPMPSEEESTEWGLKDLLDWAYTEHWAKMPSADTMLKNMKILVADLGANYPAVELLGAEGYRALEAACLARGNSGGTINRKASLVSKALKLAIEQGKIQGENKPQYGRKPEAEGREYILSPEIEARCAEWLGRFCPDTARAGSPEMLDWFTLCIDTGMRVYSETLHVYPHVDVTGRQLVIRGRVLELAPNVSIFRADRRTKTTKGRFISLTERSKAIIERRKRYVPEDKTLFHGTPLNKYYIYDIWQRMNLTLKVNHPDFVPYSLRHTCLTRLFIAGNTMPEVMDWAGHTTPKQTWRYAHLAGILSNNVASKLDKYLEDNKGR</sequence>
<dbReference type="InterPro" id="IPR002104">
    <property type="entry name" value="Integrase_catalytic"/>
</dbReference>
<proteinExistence type="predicted"/>
<reference evidence="5" key="1">
    <citation type="submission" date="2017-02" db="EMBL/GenBank/DDBJ databases">
        <authorList>
            <person name="Varghese N."/>
            <person name="Submissions S."/>
        </authorList>
    </citation>
    <scope>NUCLEOTIDE SEQUENCE [LARGE SCALE GENOMIC DNA]</scope>
    <source>
        <strain evidence="5">ATCC 27094</strain>
    </source>
</reference>
<evidence type="ECO:0000259" key="3">
    <source>
        <dbReference type="PROSITE" id="PS51898"/>
    </source>
</evidence>
<keyword evidence="1" id="KW-0229">DNA integration</keyword>
<dbReference type="STRING" id="225324.SAMN02745126_04026"/>
<keyword evidence="2" id="KW-0233">DNA recombination</keyword>
<evidence type="ECO:0000256" key="2">
    <source>
        <dbReference type="ARBA" id="ARBA00023172"/>
    </source>
</evidence>
<dbReference type="InterPro" id="IPR013762">
    <property type="entry name" value="Integrase-like_cat_sf"/>
</dbReference>
<keyword evidence="5" id="KW-1185">Reference proteome</keyword>
<dbReference type="GO" id="GO:0006310">
    <property type="term" value="P:DNA recombination"/>
    <property type="evidence" value="ECO:0007669"/>
    <property type="project" value="UniProtKB-KW"/>
</dbReference>
<feature type="domain" description="Tyr recombinase" evidence="3">
    <location>
        <begin position="162"/>
        <end position="359"/>
    </location>
</feature>
<dbReference type="InterPro" id="IPR011010">
    <property type="entry name" value="DNA_brk_join_enz"/>
</dbReference>
<name>A0A1T4RQV3_9HYPH</name>
<dbReference type="EMBL" id="FUWJ01000005">
    <property type="protein sequence ID" value="SKA18138.1"/>
    <property type="molecule type" value="Genomic_DNA"/>
</dbReference>
<dbReference type="PANTHER" id="PTHR30349">
    <property type="entry name" value="PHAGE INTEGRASE-RELATED"/>
    <property type="match status" value="1"/>
</dbReference>
<dbReference type="Gene3D" id="1.10.443.10">
    <property type="entry name" value="Intergrase catalytic core"/>
    <property type="match status" value="1"/>
</dbReference>